<evidence type="ECO:0000313" key="12">
    <source>
        <dbReference type="Proteomes" id="UP001209878"/>
    </source>
</evidence>
<evidence type="ECO:0000256" key="1">
    <source>
        <dbReference type="ARBA" id="ARBA00004245"/>
    </source>
</evidence>
<dbReference type="Gene3D" id="1.25.40.10">
    <property type="entry name" value="Tetratricopeptide repeat domain"/>
    <property type="match status" value="1"/>
</dbReference>
<keyword evidence="5" id="KW-0802">TPR repeat</keyword>
<dbReference type="SUPFAM" id="SSF48452">
    <property type="entry name" value="TPR-like"/>
    <property type="match status" value="1"/>
</dbReference>
<keyword evidence="9" id="KW-0175">Coiled coil</keyword>
<comment type="subunit">
    <text evidence="2">Interacts with microtubules.</text>
</comment>
<evidence type="ECO:0000256" key="3">
    <source>
        <dbReference type="ARBA" id="ARBA00022490"/>
    </source>
</evidence>
<feature type="transmembrane region" description="Helical" evidence="10">
    <location>
        <begin position="12"/>
        <end position="32"/>
    </location>
</feature>
<keyword evidence="12" id="KW-1185">Reference proteome</keyword>
<dbReference type="InterPro" id="IPR011990">
    <property type="entry name" value="TPR-like_helical_dom_sf"/>
</dbReference>
<reference evidence="11" key="1">
    <citation type="journal article" date="2023" name="Mol. Biol. Evol.">
        <title>Third-Generation Sequencing Reveals the Adaptive Role of the Epigenome in Three Deep-Sea Polychaetes.</title>
        <authorList>
            <person name="Perez M."/>
            <person name="Aroh O."/>
            <person name="Sun Y."/>
            <person name="Lan Y."/>
            <person name="Juniper S.K."/>
            <person name="Young C.R."/>
            <person name="Angers B."/>
            <person name="Qian P.Y."/>
        </authorList>
    </citation>
    <scope>NUCLEOTIDE SEQUENCE</scope>
    <source>
        <strain evidence="11">R07B-5</strain>
    </source>
</reference>
<evidence type="ECO:0000256" key="4">
    <source>
        <dbReference type="ARBA" id="ARBA00022737"/>
    </source>
</evidence>
<feature type="coiled-coil region" evidence="9">
    <location>
        <begin position="40"/>
        <end position="67"/>
    </location>
</feature>
<sequence length="385" mass="42963">MAKVVRSQGSVIVAIGAGMLFGSGLTLLLHRLSGLASREIRMLFSQIDDLQREVRELKASIDRLLQTRLPSGVQKTNPVTNLATTAGITTETSSTGEEQDLFEDALENGSEYTSPHSVGVQRGQRDQSVTVSGVQENSVIDAGREELYRRVDEMVDGSDVMKEEAYNLLKDKSYLFSGDPQFLWRLGKSTYQMAQIYGSRGNEEEKKSLVYQSREHVFNALQLDPSNYSVQKWCAITIGSVGDYESTQVRIANGFKFKEHIVNAIELCPTDPSSHHLLGRWCYGVYMLSWIERQAAATLFAAPPTATIDEALTEFMEAEKLKPGTWKDNLLYIAKCHIAMGNYFKAVEWLDKASVVPCVGHEDEASQIEVDKLLYTYGGYRSRAV</sequence>
<organism evidence="11 12">
    <name type="scientific">Ridgeia piscesae</name>
    <name type="common">Tubeworm</name>
    <dbReference type="NCBI Taxonomy" id="27915"/>
    <lineage>
        <taxon>Eukaryota</taxon>
        <taxon>Metazoa</taxon>
        <taxon>Spiralia</taxon>
        <taxon>Lophotrochozoa</taxon>
        <taxon>Annelida</taxon>
        <taxon>Polychaeta</taxon>
        <taxon>Sedentaria</taxon>
        <taxon>Canalipalpata</taxon>
        <taxon>Sabellida</taxon>
        <taxon>Siboglinidae</taxon>
        <taxon>Ridgeia</taxon>
    </lineage>
</organism>
<evidence type="ECO:0000313" key="11">
    <source>
        <dbReference type="EMBL" id="KAK2190858.1"/>
    </source>
</evidence>
<evidence type="ECO:0000256" key="5">
    <source>
        <dbReference type="ARBA" id="ARBA00022803"/>
    </source>
</evidence>
<name>A0AAD9P9Z5_RIDPI</name>
<protein>
    <recommendedName>
        <fullName evidence="7">Regulator of microtubule dynamics protein 1</fullName>
    </recommendedName>
    <alternativeName>
        <fullName evidence="8">Protein FAM82B</fullName>
    </alternativeName>
</protein>
<dbReference type="GO" id="GO:0008017">
    <property type="term" value="F:microtubule binding"/>
    <property type="evidence" value="ECO:0007669"/>
    <property type="project" value="TreeGrafter"/>
</dbReference>
<keyword evidence="6" id="KW-0206">Cytoskeleton</keyword>
<evidence type="ECO:0000256" key="7">
    <source>
        <dbReference type="ARBA" id="ARBA00039966"/>
    </source>
</evidence>
<comment type="caution">
    <text evidence="11">The sequence shown here is derived from an EMBL/GenBank/DDBJ whole genome shotgun (WGS) entry which is preliminary data.</text>
</comment>
<dbReference type="AlphaFoldDB" id="A0AAD9P9Z5"/>
<dbReference type="Proteomes" id="UP001209878">
    <property type="component" value="Unassembled WGS sequence"/>
</dbReference>
<keyword evidence="10" id="KW-0472">Membrane</keyword>
<dbReference type="GO" id="GO:0005739">
    <property type="term" value="C:mitochondrion"/>
    <property type="evidence" value="ECO:0007669"/>
    <property type="project" value="TreeGrafter"/>
</dbReference>
<keyword evidence="4" id="KW-0677">Repeat</keyword>
<keyword evidence="10" id="KW-0812">Transmembrane</keyword>
<dbReference type="PANTHER" id="PTHR16056">
    <property type="entry name" value="REGULATOR OF MICROTUBULE DYNAMICS PROTEIN"/>
    <property type="match status" value="1"/>
</dbReference>
<evidence type="ECO:0000256" key="8">
    <source>
        <dbReference type="ARBA" id="ARBA00041958"/>
    </source>
</evidence>
<dbReference type="InterPro" id="IPR049039">
    <property type="entry name" value="RMD1-3_a_helical_rpt"/>
</dbReference>
<evidence type="ECO:0000256" key="6">
    <source>
        <dbReference type="ARBA" id="ARBA00023212"/>
    </source>
</evidence>
<accession>A0AAD9P9Z5</accession>
<gene>
    <name evidence="11" type="ORF">NP493_66g05000</name>
</gene>
<evidence type="ECO:0000256" key="10">
    <source>
        <dbReference type="SAM" id="Phobius"/>
    </source>
</evidence>
<dbReference type="PANTHER" id="PTHR16056:SF16">
    <property type="entry name" value="REGULATOR OF MICROTUBULE DYNAMICS PROTEIN 1"/>
    <property type="match status" value="1"/>
</dbReference>
<dbReference type="Pfam" id="PF21033">
    <property type="entry name" value="RMD1-3"/>
    <property type="match status" value="1"/>
</dbReference>
<proteinExistence type="predicted"/>
<dbReference type="GO" id="GO:0005876">
    <property type="term" value="C:spindle microtubule"/>
    <property type="evidence" value="ECO:0007669"/>
    <property type="project" value="TreeGrafter"/>
</dbReference>
<dbReference type="GO" id="GO:0097431">
    <property type="term" value="C:mitotic spindle pole"/>
    <property type="evidence" value="ECO:0007669"/>
    <property type="project" value="TreeGrafter"/>
</dbReference>
<comment type="subcellular location">
    <subcellularLocation>
        <location evidence="1">Cytoplasm</location>
        <location evidence="1">Cytoskeleton</location>
    </subcellularLocation>
</comment>
<evidence type="ECO:0000256" key="9">
    <source>
        <dbReference type="SAM" id="Coils"/>
    </source>
</evidence>
<dbReference type="EMBL" id="JAODUO010000066">
    <property type="protein sequence ID" value="KAK2190858.1"/>
    <property type="molecule type" value="Genomic_DNA"/>
</dbReference>
<keyword evidence="3" id="KW-0963">Cytoplasm</keyword>
<keyword evidence="10" id="KW-1133">Transmembrane helix</keyword>
<evidence type="ECO:0000256" key="2">
    <source>
        <dbReference type="ARBA" id="ARBA00011375"/>
    </source>
</evidence>